<sequence>SHSTISPIATITSSSTVPMNPTVNSPFTVPQSPTIPTFPYSSIDLPFSTLLSAPLSPSTPLSSRLPARRRPPSPVTLFPSSPAKKSAPSKGDKMGQSAFSMGIDGGPPLLPAKKPAPSYDAKMLKSSVALGILTGQSASPSSPLSPSPPSTAAHASRPPFDASRENWNKIG</sequence>
<comment type="caution">
    <text evidence="3">The sequence shown here is derived from an EMBL/GenBank/DDBJ whole genome shotgun (WGS) entry which is preliminary data.</text>
</comment>
<feature type="compositionally biased region" description="Low complexity" evidence="1">
    <location>
        <begin position="150"/>
        <end position="159"/>
    </location>
</feature>
<feature type="region of interest" description="Disordered" evidence="1">
    <location>
        <begin position="134"/>
        <end position="171"/>
    </location>
</feature>
<gene>
    <name evidence="2" type="ORF">PFISCL1PPCAC_11393</name>
    <name evidence="3" type="ORF">PFISCL1PPCAC_13662</name>
</gene>
<evidence type="ECO:0000256" key="1">
    <source>
        <dbReference type="SAM" id="MobiDB-lite"/>
    </source>
</evidence>
<dbReference type="EMBL" id="BTSY01000004">
    <property type="protein sequence ID" value="GMT22365.1"/>
    <property type="molecule type" value="Genomic_DNA"/>
</dbReference>
<feature type="compositionally biased region" description="Low complexity" evidence="1">
    <location>
        <begin position="79"/>
        <end position="89"/>
    </location>
</feature>
<organism evidence="3 4">
    <name type="scientific">Pristionchus fissidentatus</name>
    <dbReference type="NCBI Taxonomy" id="1538716"/>
    <lineage>
        <taxon>Eukaryota</taxon>
        <taxon>Metazoa</taxon>
        <taxon>Ecdysozoa</taxon>
        <taxon>Nematoda</taxon>
        <taxon>Chromadorea</taxon>
        <taxon>Rhabditida</taxon>
        <taxon>Rhabditina</taxon>
        <taxon>Diplogasteromorpha</taxon>
        <taxon>Diplogasteroidea</taxon>
        <taxon>Neodiplogasteridae</taxon>
        <taxon>Pristionchus</taxon>
    </lineage>
</organism>
<keyword evidence="4" id="KW-1185">Reference proteome</keyword>
<feature type="compositionally biased region" description="Polar residues" evidence="1">
    <location>
        <begin position="17"/>
        <end position="31"/>
    </location>
</feature>
<protein>
    <submittedName>
        <fullName evidence="3">Uncharacterized protein</fullName>
    </submittedName>
</protein>
<evidence type="ECO:0000313" key="3">
    <source>
        <dbReference type="EMBL" id="GMT22365.1"/>
    </source>
</evidence>
<proteinExistence type="predicted"/>
<dbReference type="Proteomes" id="UP001432322">
    <property type="component" value="Unassembled WGS sequence"/>
</dbReference>
<name>A0AAV5VWB5_9BILA</name>
<reference evidence="3" key="1">
    <citation type="submission" date="2023-10" db="EMBL/GenBank/DDBJ databases">
        <title>Genome assembly of Pristionchus species.</title>
        <authorList>
            <person name="Yoshida K."/>
            <person name="Sommer R.J."/>
        </authorList>
    </citation>
    <scope>NUCLEOTIDE SEQUENCE</scope>
    <source>
        <strain evidence="3">RS5133</strain>
    </source>
</reference>
<evidence type="ECO:0000313" key="4">
    <source>
        <dbReference type="Proteomes" id="UP001432322"/>
    </source>
</evidence>
<accession>A0AAV5VWB5</accession>
<feature type="compositionally biased region" description="Low complexity" evidence="1">
    <location>
        <begin position="55"/>
        <end position="65"/>
    </location>
</feature>
<feature type="non-terminal residue" evidence="3">
    <location>
        <position position="1"/>
    </location>
</feature>
<feature type="compositionally biased region" description="Basic and acidic residues" evidence="1">
    <location>
        <begin position="162"/>
        <end position="171"/>
    </location>
</feature>
<feature type="non-terminal residue" evidence="3">
    <location>
        <position position="171"/>
    </location>
</feature>
<dbReference type="AlphaFoldDB" id="A0AAV5VWB5"/>
<evidence type="ECO:0000313" key="2">
    <source>
        <dbReference type="EMBL" id="GMT20096.1"/>
    </source>
</evidence>
<feature type="region of interest" description="Disordered" evidence="1">
    <location>
        <begin position="55"/>
        <end position="117"/>
    </location>
</feature>
<dbReference type="EMBL" id="BTSY01000003">
    <property type="protein sequence ID" value="GMT20096.1"/>
    <property type="molecule type" value="Genomic_DNA"/>
</dbReference>
<feature type="compositionally biased region" description="Low complexity" evidence="1">
    <location>
        <begin position="1"/>
        <end position="16"/>
    </location>
</feature>
<feature type="region of interest" description="Disordered" evidence="1">
    <location>
        <begin position="1"/>
        <end position="31"/>
    </location>
</feature>